<dbReference type="SUPFAM" id="SSF57701">
    <property type="entry name" value="Zn2/Cys6 DNA-binding domain"/>
    <property type="match status" value="1"/>
</dbReference>
<name>A0A2G7EMH8_9EURO</name>
<dbReference type="PROSITE" id="PS00463">
    <property type="entry name" value="ZN2_CY6_FUNGAL_1"/>
    <property type="match status" value="1"/>
</dbReference>
<evidence type="ECO:0000256" key="4">
    <source>
        <dbReference type="ARBA" id="ARBA00023242"/>
    </source>
</evidence>
<dbReference type="InterPro" id="IPR001138">
    <property type="entry name" value="Zn2Cys6_DnaBD"/>
</dbReference>
<protein>
    <recommendedName>
        <fullName evidence="6">Zn(2)-C6 fungal-type domain-containing protein</fullName>
    </recommendedName>
</protein>
<dbReference type="Pfam" id="PF00172">
    <property type="entry name" value="Zn_clus"/>
    <property type="match status" value="1"/>
</dbReference>
<dbReference type="GO" id="GO:0003677">
    <property type="term" value="F:DNA binding"/>
    <property type="evidence" value="ECO:0007669"/>
    <property type="project" value="UniProtKB-KW"/>
</dbReference>
<evidence type="ECO:0000256" key="1">
    <source>
        <dbReference type="ARBA" id="ARBA00023015"/>
    </source>
</evidence>
<evidence type="ECO:0000256" key="2">
    <source>
        <dbReference type="ARBA" id="ARBA00023125"/>
    </source>
</evidence>
<accession>A0A2G7EMH8</accession>
<dbReference type="AlphaFoldDB" id="A0A2G7EMH8"/>
<evidence type="ECO:0000313" key="8">
    <source>
        <dbReference type="Proteomes" id="UP000231358"/>
    </source>
</evidence>
<dbReference type="GO" id="GO:0008270">
    <property type="term" value="F:zinc ion binding"/>
    <property type="evidence" value="ECO:0007669"/>
    <property type="project" value="InterPro"/>
</dbReference>
<sequence>MRPSACDRCHTVRSRCLAGPGETCYRCYRLHYTCTYSRRRQRPGRKPRVASVAASASTEDRSGTSPTSDTCFDFSVPPAHKLGNHESMSTNAPKIELLSLLRRESSVSRVCEYTSVEVCKFFSLGESLSREMSQMIRARIREAPMLLLDPYAAVTRVLLRSTASRPVCSDRDWSSCASALQALRNAQITNPEHAGNLLSLGLSLVTFHRLISGVSASTICRFTLSLIRPLYDSEQLQESDMRELLCLVFLDITESLFRARIPIIEYRVRDPYLVNHHAGLCGSLLPLLYRVCLLGATIRKGPQLAVSPDCFDNLREEIVAWAPSVSAATAERFSEEEMLLLLTQANLHRNAALLILHRLRFPFGDQDDDAELLSQTIIREMQYCLAMTKQYPPNISLVLLVAGAEVQDSVGRENILSSLQSINGSSFYPFVANLRLFLTRVWTSRDGGTTRYLFDLFDQDDKLSIPL</sequence>
<keyword evidence="3" id="KW-0804">Transcription</keyword>
<reference evidence="7 8" key="1">
    <citation type="submission" date="2017-05" db="EMBL/GenBank/DDBJ databases">
        <title>Genome sequence for an aflatoxigenic pathogen of Argentinian peanut, Aspergillus arachidicola.</title>
        <authorList>
            <person name="Moore G."/>
            <person name="Beltz S.B."/>
            <person name="Mack B.M."/>
        </authorList>
    </citation>
    <scope>NUCLEOTIDE SEQUENCE [LARGE SCALE GENOMIC DNA]</scope>
    <source>
        <strain evidence="7 8">CBS 117610</strain>
    </source>
</reference>
<feature type="domain" description="Zn(2)-C6 fungal-type" evidence="6">
    <location>
        <begin position="5"/>
        <end position="34"/>
    </location>
</feature>
<keyword evidence="2" id="KW-0238">DNA-binding</keyword>
<feature type="region of interest" description="Disordered" evidence="5">
    <location>
        <begin position="45"/>
        <end position="69"/>
    </location>
</feature>
<evidence type="ECO:0000256" key="5">
    <source>
        <dbReference type="SAM" id="MobiDB-lite"/>
    </source>
</evidence>
<keyword evidence="1" id="KW-0805">Transcription regulation</keyword>
<evidence type="ECO:0000259" key="6">
    <source>
        <dbReference type="PROSITE" id="PS00463"/>
    </source>
</evidence>
<evidence type="ECO:0000256" key="3">
    <source>
        <dbReference type="ARBA" id="ARBA00023163"/>
    </source>
</evidence>
<organism evidence="7 8">
    <name type="scientific">Aspergillus arachidicola</name>
    <dbReference type="NCBI Taxonomy" id="656916"/>
    <lineage>
        <taxon>Eukaryota</taxon>
        <taxon>Fungi</taxon>
        <taxon>Dikarya</taxon>
        <taxon>Ascomycota</taxon>
        <taxon>Pezizomycotina</taxon>
        <taxon>Eurotiomycetes</taxon>
        <taxon>Eurotiomycetidae</taxon>
        <taxon>Eurotiales</taxon>
        <taxon>Aspergillaceae</taxon>
        <taxon>Aspergillus</taxon>
        <taxon>Aspergillus subgen. Circumdati</taxon>
    </lineage>
</organism>
<dbReference type="GO" id="GO:0009893">
    <property type="term" value="P:positive regulation of metabolic process"/>
    <property type="evidence" value="ECO:0007669"/>
    <property type="project" value="UniProtKB-ARBA"/>
</dbReference>
<proteinExistence type="predicted"/>
<dbReference type="CDD" id="cd00067">
    <property type="entry name" value="GAL4"/>
    <property type="match status" value="1"/>
</dbReference>
<keyword evidence="8" id="KW-1185">Reference proteome</keyword>
<comment type="caution">
    <text evidence="7">The sequence shown here is derived from an EMBL/GenBank/DDBJ whole genome shotgun (WGS) entry which is preliminary data.</text>
</comment>
<dbReference type="Proteomes" id="UP000231358">
    <property type="component" value="Unassembled WGS sequence"/>
</dbReference>
<dbReference type="Gene3D" id="4.10.240.10">
    <property type="entry name" value="Zn(2)-C6 fungal-type DNA-binding domain"/>
    <property type="match status" value="1"/>
</dbReference>
<dbReference type="InterPro" id="IPR036864">
    <property type="entry name" value="Zn2-C6_fun-type_DNA-bd_sf"/>
</dbReference>
<dbReference type="GO" id="GO:0000981">
    <property type="term" value="F:DNA-binding transcription factor activity, RNA polymerase II-specific"/>
    <property type="evidence" value="ECO:0007669"/>
    <property type="project" value="InterPro"/>
</dbReference>
<keyword evidence="4" id="KW-0539">Nucleus</keyword>
<gene>
    <name evidence="7" type="ORF">AARAC_002711</name>
</gene>
<dbReference type="EMBL" id="NEXV01000720">
    <property type="protein sequence ID" value="PIG69576.1"/>
    <property type="molecule type" value="Genomic_DNA"/>
</dbReference>
<evidence type="ECO:0000313" key="7">
    <source>
        <dbReference type="EMBL" id="PIG69576.1"/>
    </source>
</evidence>